<reference evidence="2" key="1">
    <citation type="submission" date="2014-05" db="EMBL/GenBank/DDBJ databases">
        <title>Key roles for freshwater Actinobacteria revealed by deep metagenomic sequencing.</title>
        <authorList>
            <person name="Ghai R."/>
            <person name="Mizuno C.M."/>
            <person name="Picazo A."/>
            <person name="Camacho A."/>
            <person name="Rodriguez-Valera F."/>
        </authorList>
    </citation>
    <scope>NUCLEOTIDE SEQUENCE</scope>
</reference>
<protein>
    <recommendedName>
        <fullName evidence="1">AB hydrolase-1 domain-containing protein</fullName>
    </recommendedName>
</protein>
<name>A0A094Q5R7_9ZZZZ</name>
<sequence>MALKSNSYGNATTLPVILIHGMGSASTAWQTVVPELSKTHRVITVDLPGHGVTDLPPGKDMSPKALSEYVIETMDELSIEKAHVVGNSLGGWTALEMAAAKPERVASVLGLAPAGLWLAPFTARYPGTAIARNLASGLKVVSPFGLKYEWGRKVGFGDVSPQWRKYSYQLCLDATLALANSTGYYPAWDALLHRRFDSAISENVPVTIVFGDSDKTLPASSCQEKTLAPKHATWLIWGSCGHAPMWDYPDRVIAEIEKLTK</sequence>
<dbReference type="Pfam" id="PF12697">
    <property type="entry name" value="Abhydrolase_6"/>
    <property type="match status" value="1"/>
</dbReference>
<dbReference type="Gene3D" id="3.40.50.1820">
    <property type="entry name" value="alpha/beta hydrolase"/>
    <property type="match status" value="1"/>
</dbReference>
<dbReference type="PANTHER" id="PTHR46438">
    <property type="entry name" value="ALPHA/BETA-HYDROLASES SUPERFAMILY PROTEIN"/>
    <property type="match status" value="1"/>
</dbReference>
<dbReference type="PANTHER" id="PTHR46438:SF11">
    <property type="entry name" value="LIPASE-RELATED"/>
    <property type="match status" value="1"/>
</dbReference>
<dbReference type="EMBL" id="JNSK01000012">
    <property type="protein sequence ID" value="KGA19470.1"/>
    <property type="molecule type" value="Genomic_DNA"/>
</dbReference>
<dbReference type="InterPro" id="IPR029058">
    <property type="entry name" value="AB_hydrolase_fold"/>
</dbReference>
<dbReference type="InterPro" id="IPR000073">
    <property type="entry name" value="AB_hydrolase_1"/>
</dbReference>
<evidence type="ECO:0000313" key="2">
    <source>
        <dbReference type="EMBL" id="KGA19470.1"/>
    </source>
</evidence>
<organism evidence="2">
    <name type="scientific">freshwater metagenome</name>
    <dbReference type="NCBI Taxonomy" id="449393"/>
    <lineage>
        <taxon>unclassified sequences</taxon>
        <taxon>metagenomes</taxon>
        <taxon>ecological metagenomes</taxon>
    </lineage>
</organism>
<feature type="domain" description="AB hydrolase-1" evidence="1">
    <location>
        <begin position="16"/>
        <end position="254"/>
    </location>
</feature>
<dbReference type="AlphaFoldDB" id="A0A094Q5R7"/>
<dbReference type="SUPFAM" id="SSF53474">
    <property type="entry name" value="alpha/beta-Hydrolases"/>
    <property type="match status" value="1"/>
</dbReference>
<comment type="caution">
    <text evidence="2">The sequence shown here is derived from an EMBL/GenBank/DDBJ whole genome shotgun (WGS) entry which is preliminary data.</text>
</comment>
<accession>A0A094Q5R7</accession>
<gene>
    <name evidence="2" type="ORF">GM50_5560</name>
</gene>
<dbReference type="PRINTS" id="PR00111">
    <property type="entry name" value="ABHYDROLASE"/>
</dbReference>
<evidence type="ECO:0000259" key="1">
    <source>
        <dbReference type="Pfam" id="PF12697"/>
    </source>
</evidence>
<proteinExistence type="predicted"/>